<feature type="transmembrane region" description="Helical" evidence="1">
    <location>
        <begin position="313"/>
        <end position="331"/>
    </location>
</feature>
<dbReference type="InterPro" id="IPR018580">
    <property type="entry name" value="Uncharacterised_YfhO"/>
</dbReference>
<feature type="transmembrane region" description="Helical" evidence="1">
    <location>
        <begin position="692"/>
        <end position="711"/>
    </location>
</feature>
<keyword evidence="1" id="KW-0472">Membrane</keyword>
<dbReference type="Proteomes" id="UP000176409">
    <property type="component" value="Unassembled WGS sequence"/>
</dbReference>
<dbReference type="EMBL" id="MFJZ01000004">
    <property type="protein sequence ID" value="OGG30767.1"/>
    <property type="molecule type" value="Genomic_DNA"/>
</dbReference>
<dbReference type="AlphaFoldDB" id="A0A1F6B2K1"/>
<feature type="transmembrane region" description="Helical" evidence="1">
    <location>
        <begin position="100"/>
        <end position="119"/>
    </location>
</feature>
<feature type="transmembrane region" description="Helical" evidence="1">
    <location>
        <begin position="338"/>
        <end position="360"/>
    </location>
</feature>
<feature type="transmembrane region" description="Helical" evidence="1">
    <location>
        <begin position="380"/>
        <end position="401"/>
    </location>
</feature>
<dbReference type="PANTHER" id="PTHR38454">
    <property type="entry name" value="INTEGRAL MEMBRANE PROTEIN-RELATED"/>
    <property type="match status" value="1"/>
</dbReference>
<dbReference type="Pfam" id="PF09586">
    <property type="entry name" value="YfhO"/>
    <property type="match status" value="1"/>
</dbReference>
<sequence>MKRFSRIFLNLPLPFLAYGVVIAIVWGRTLVPGNELLFGDDIHRQYYFYRQFVNSFLRQGIFPWWNPYNFSGTPFMANAITNIWYPPTWLFFFLPLNLAYSWHIALHILWAMIGMYCAIRAMSNVKCRAVAEAAMARRRQMSNVGAWLAGLVFGLSGFFSARVWAGHVDVIAAAAWMPWVFGAYWRMMARPSRKNIVISASVFALQLFAGYQTMAFFTLEAVFIACAVHCYCAKSLRPLGACIVASVLGVGLAGLQVVPVQEFFRQSIRTYTLPYQWHAYGSLTFDSMRQLLTPFPFGDQVSYRGPPPNYPEHAMYVGVVALAFLGLALIAKRKGRPLLVVFGSITLFALWVSLGPNAPFDLQYLLWKAVPMYHYLRFPPRHLILFVFGASALCGIGLSLVRGRFMQLVVTGIILVELIPFARHFIALRPTPEMRHDRELVKILTRDKEPYRSLQNFGVWVPPRDALDFDATMQYRIYSATGYDPSILRSYYAFIDAANGATAPSILDHDVQVPYLNVFSTATDFLNIKYILVPRAYDPLYGVKSDRFVLLREDISRDWRLYENKSVLPRYNVFDQVEFGEEGEISQKIRLGQKDLRASVLIQANPVNAPQANCGPGDTKDIRVTSYTPNSVGVTTATTCNAYLVSSDVYYPGWHAYIDGKETPIYKGNMSFRTIYIPKGEHTIEFKFTPTIFILGGLVTLVSIGISLLLWRPG</sequence>
<evidence type="ECO:0000313" key="2">
    <source>
        <dbReference type="EMBL" id="OGG30767.1"/>
    </source>
</evidence>
<keyword evidence="1" id="KW-1133">Transmembrane helix</keyword>
<feature type="transmembrane region" description="Helical" evidence="1">
    <location>
        <begin position="239"/>
        <end position="258"/>
    </location>
</feature>
<feature type="transmembrane region" description="Helical" evidence="1">
    <location>
        <begin position="215"/>
        <end position="232"/>
    </location>
</feature>
<comment type="caution">
    <text evidence="2">The sequence shown here is derived from an EMBL/GenBank/DDBJ whole genome shotgun (WGS) entry which is preliminary data.</text>
</comment>
<gene>
    <name evidence="2" type="ORF">A2973_01855</name>
</gene>
<evidence type="ECO:0000256" key="1">
    <source>
        <dbReference type="SAM" id="Phobius"/>
    </source>
</evidence>
<reference evidence="2 3" key="1">
    <citation type="journal article" date="2016" name="Nat. Commun.">
        <title>Thousands of microbial genomes shed light on interconnected biogeochemical processes in an aquifer system.</title>
        <authorList>
            <person name="Anantharaman K."/>
            <person name="Brown C.T."/>
            <person name="Hug L.A."/>
            <person name="Sharon I."/>
            <person name="Castelle C.J."/>
            <person name="Probst A.J."/>
            <person name="Thomas B.C."/>
            <person name="Singh A."/>
            <person name="Wilkins M.J."/>
            <person name="Karaoz U."/>
            <person name="Brodie E.L."/>
            <person name="Williams K.H."/>
            <person name="Hubbard S.S."/>
            <person name="Banfield J.F."/>
        </authorList>
    </citation>
    <scope>NUCLEOTIDE SEQUENCE [LARGE SCALE GENOMIC DNA]</scope>
</reference>
<evidence type="ECO:0008006" key="4">
    <source>
        <dbReference type="Google" id="ProtNLM"/>
    </source>
</evidence>
<feature type="transmembrane region" description="Helical" evidence="1">
    <location>
        <begin position="408"/>
        <end position="426"/>
    </location>
</feature>
<organism evidence="2 3">
    <name type="scientific">Candidatus Gottesmanbacteria bacterium RIFCSPLOWO2_01_FULL_49_10</name>
    <dbReference type="NCBI Taxonomy" id="1798396"/>
    <lineage>
        <taxon>Bacteria</taxon>
        <taxon>Candidatus Gottesmaniibacteriota</taxon>
    </lineage>
</organism>
<feature type="transmembrane region" description="Helical" evidence="1">
    <location>
        <begin position="144"/>
        <end position="164"/>
    </location>
</feature>
<protein>
    <recommendedName>
        <fullName evidence="4">Bacterial membrane protein YfhO</fullName>
    </recommendedName>
</protein>
<dbReference type="STRING" id="1798396.A2973_01855"/>
<accession>A0A1F6B2K1</accession>
<keyword evidence="1" id="KW-0812">Transmembrane</keyword>
<feature type="transmembrane region" description="Helical" evidence="1">
    <location>
        <begin position="7"/>
        <end position="27"/>
    </location>
</feature>
<dbReference type="PANTHER" id="PTHR38454:SF1">
    <property type="entry name" value="INTEGRAL MEMBRANE PROTEIN"/>
    <property type="match status" value="1"/>
</dbReference>
<name>A0A1F6B2K1_9BACT</name>
<proteinExistence type="predicted"/>
<evidence type="ECO:0000313" key="3">
    <source>
        <dbReference type="Proteomes" id="UP000176409"/>
    </source>
</evidence>